<dbReference type="EMBL" id="JAHZUY010000007">
    <property type="protein sequence ID" value="MBW8268891.1"/>
    <property type="molecule type" value="Genomic_DNA"/>
</dbReference>
<name>A0ABS7EZU6_9PROT</name>
<feature type="domain" description="Flavin reductase like" evidence="2">
    <location>
        <begin position="12"/>
        <end position="160"/>
    </location>
</feature>
<keyword evidence="1" id="KW-0560">Oxidoreductase</keyword>
<dbReference type="Proteomes" id="UP001519924">
    <property type="component" value="Unassembled WGS sequence"/>
</dbReference>
<dbReference type="InterPro" id="IPR012349">
    <property type="entry name" value="Split_barrel_FMN-bd"/>
</dbReference>
<keyword evidence="4" id="KW-1185">Reference proteome</keyword>
<dbReference type="SUPFAM" id="SSF50475">
    <property type="entry name" value="FMN-binding split barrel"/>
    <property type="match status" value="1"/>
</dbReference>
<dbReference type="Pfam" id="PF01613">
    <property type="entry name" value="Flavin_Reduct"/>
    <property type="match status" value="1"/>
</dbReference>
<dbReference type="SMART" id="SM00903">
    <property type="entry name" value="Flavin_Reduct"/>
    <property type="match status" value="1"/>
</dbReference>
<reference evidence="3 4" key="1">
    <citation type="submission" date="2021-08" db="EMBL/GenBank/DDBJ databases">
        <title>Caldovatus sediminis gen. nov., sp. nov., a moderately thermophilic bacterium isolated from a hot spring.</title>
        <authorList>
            <person name="Hu C.-J."/>
            <person name="Li W.-J."/>
            <person name="Xian W.-D."/>
        </authorList>
    </citation>
    <scope>NUCLEOTIDE SEQUENCE [LARGE SCALE GENOMIC DNA]</scope>
    <source>
        <strain evidence="3 4">SYSU G05006</strain>
    </source>
</reference>
<dbReference type="PANTHER" id="PTHR30466:SF1">
    <property type="entry name" value="FMN REDUCTASE (NADH) RUTF"/>
    <property type="match status" value="1"/>
</dbReference>
<gene>
    <name evidence="3" type="ORF">K1J50_05265</name>
</gene>
<accession>A0ABS7EZU6</accession>
<evidence type="ECO:0000313" key="3">
    <source>
        <dbReference type="EMBL" id="MBW8268891.1"/>
    </source>
</evidence>
<protein>
    <submittedName>
        <fullName evidence="3">Flavin reductase</fullName>
    </submittedName>
</protein>
<evidence type="ECO:0000256" key="1">
    <source>
        <dbReference type="ARBA" id="ARBA00023002"/>
    </source>
</evidence>
<dbReference type="InterPro" id="IPR002563">
    <property type="entry name" value="Flavin_Rdtase-like_dom"/>
</dbReference>
<proteinExistence type="predicted"/>
<comment type="caution">
    <text evidence="3">The sequence shown here is derived from an EMBL/GenBank/DDBJ whole genome shotgun (WGS) entry which is preliminary data.</text>
</comment>
<dbReference type="RefSeq" id="WP_220116388.1">
    <property type="nucleotide sequence ID" value="NZ_JAHZUY010000007.1"/>
</dbReference>
<sequence>MTVPAEQFRDAMARLGAAVNVVTTGGPAGRGGLTASAVCSVTDDPPTLLVCMNRKASAHPLFKANGVLCVNTLSAAQRDVSDTFSGRTGLSGEQRFARGRWGRLVTGAPVLEGAVASFDCRIVDVVERGTHSVVFAEVEAIRQGDPGDEALIYYGRSYHRIGRPPEGG</sequence>
<organism evidence="3 4">
    <name type="scientific">Caldovatus aquaticus</name>
    <dbReference type="NCBI Taxonomy" id="2865671"/>
    <lineage>
        <taxon>Bacteria</taxon>
        <taxon>Pseudomonadati</taxon>
        <taxon>Pseudomonadota</taxon>
        <taxon>Alphaproteobacteria</taxon>
        <taxon>Acetobacterales</taxon>
        <taxon>Roseomonadaceae</taxon>
        <taxon>Caldovatus</taxon>
    </lineage>
</organism>
<dbReference type="PANTHER" id="PTHR30466">
    <property type="entry name" value="FLAVIN REDUCTASE"/>
    <property type="match status" value="1"/>
</dbReference>
<dbReference type="InterPro" id="IPR050268">
    <property type="entry name" value="NADH-dep_flavin_reductase"/>
</dbReference>
<dbReference type="Gene3D" id="2.30.110.10">
    <property type="entry name" value="Electron Transport, Fmn-binding Protein, Chain A"/>
    <property type="match status" value="1"/>
</dbReference>
<evidence type="ECO:0000313" key="4">
    <source>
        <dbReference type="Proteomes" id="UP001519924"/>
    </source>
</evidence>
<evidence type="ECO:0000259" key="2">
    <source>
        <dbReference type="SMART" id="SM00903"/>
    </source>
</evidence>